<comment type="subunit">
    <text evidence="2">Monomer.</text>
</comment>
<evidence type="ECO:0000259" key="9">
    <source>
        <dbReference type="Pfam" id="PF09764"/>
    </source>
</evidence>
<comment type="similarity">
    <text evidence="1">Belongs to the NTAQ1 family.</text>
</comment>
<evidence type="ECO:0000256" key="2">
    <source>
        <dbReference type="ARBA" id="ARBA00011245"/>
    </source>
</evidence>
<dbReference type="AlphaFoldDB" id="A0A2N8UMQ5"/>
<reference evidence="10 11" key="1">
    <citation type="submission" date="2017-02" db="EMBL/GenBank/DDBJ databases">
        <authorList>
            <person name="Peterson S.W."/>
        </authorList>
    </citation>
    <scope>NUCLEOTIDE SEQUENCE [LARGE SCALE GENOMIC DNA]</scope>
    <source>
        <strain evidence="10 11">SRS1_H2-8</strain>
    </source>
</reference>
<dbReference type="GO" id="GO:0008418">
    <property type="term" value="F:protein-N-terminal asparagine amidohydrolase activity"/>
    <property type="evidence" value="ECO:0007669"/>
    <property type="project" value="InterPro"/>
</dbReference>
<dbReference type="Proteomes" id="UP000239563">
    <property type="component" value="Chromosome XX"/>
</dbReference>
<dbReference type="GO" id="GO:0005634">
    <property type="term" value="C:nucleus"/>
    <property type="evidence" value="ECO:0007669"/>
    <property type="project" value="TreeGrafter"/>
</dbReference>
<dbReference type="EMBL" id="LT795073">
    <property type="protein sequence ID" value="SJX66039.1"/>
    <property type="molecule type" value="Genomic_DNA"/>
</dbReference>
<feature type="compositionally biased region" description="Basic and acidic residues" evidence="8">
    <location>
        <begin position="403"/>
        <end position="418"/>
    </location>
</feature>
<evidence type="ECO:0000256" key="3">
    <source>
        <dbReference type="ARBA" id="ARBA00012718"/>
    </source>
</evidence>
<accession>A0A2N8UMQ5</accession>
<protein>
    <recommendedName>
        <fullName evidence="4">Protein N-terminal glutamine amidohydrolase</fullName>
        <ecNumber evidence="3">3.5.1.122</ecNumber>
    </recommendedName>
    <alternativeName>
        <fullName evidence="6">Protein NH2-terminal glutamine deamidase</fullName>
    </alternativeName>
</protein>
<evidence type="ECO:0000256" key="4">
    <source>
        <dbReference type="ARBA" id="ARBA00021247"/>
    </source>
</evidence>
<dbReference type="Pfam" id="PF09764">
    <property type="entry name" value="Nt_Gln_amidase"/>
    <property type="match status" value="1"/>
</dbReference>
<feature type="compositionally biased region" description="Low complexity" evidence="8">
    <location>
        <begin position="41"/>
        <end position="56"/>
    </location>
</feature>
<evidence type="ECO:0000256" key="6">
    <source>
        <dbReference type="ARBA" id="ARBA00029677"/>
    </source>
</evidence>
<feature type="region of interest" description="Disordered" evidence="8">
    <location>
        <begin position="403"/>
        <end position="423"/>
    </location>
</feature>
<dbReference type="InterPro" id="IPR039733">
    <property type="entry name" value="NTAQ1"/>
</dbReference>
<proteinExistence type="inferred from homology"/>
<dbReference type="PANTHER" id="PTHR13035">
    <property type="entry name" value="PROTEIN N-TERMINAL GLUTAMINE AMIDOHYDROLASE"/>
    <property type="match status" value="1"/>
</dbReference>
<keyword evidence="5" id="KW-0378">Hydrolase</keyword>
<dbReference type="PANTHER" id="PTHR13035:SF0">
    <property type="entry name" value="PROTEIN N-TERMINAL GLUTAMINE AMIDOHYDROLASE"/>
    <property type="match status" value="1"/>
</dbReference>
<feature type="domain" description="Protein N-terminal glutamine amidohydrolase alpha beta roll" evidence="9">
    <location>
        <begin position="107"/>
        <end position="357"/>
    </location>
</feature>
<name>A0A2N8UMQ5_9BASI</name>
<organism evidence="10 11">
    <name type="scientific">Sporisorium reilianum f. sp. reilianum</name>
    <dbReference type="NCBI Taxonomy" id="72559"/>
    <lineage>
        <taxon>Eukaryota</taxon>
        <taxon>Fungi</taxon>
        <taxon>Dikarya</taxon>
        <taxon>Basidiomycota</taxon>
        <taxon>Ustilaginomycotina</taxon>
        <taxon>Ustilaginomycetes</taxon>
        <taxon>Ustilaginales</taxon>
        <taxon>Ustilaginaceae</taxon>
        <taxon>Sporisorium</taxon>
    </lineage>
</organism>
<comment type="catalytic activity">
    <reaction evidence="7">
        <text>N-terminal L-glutaminyl-[protein] + H2O = N-terminal L-glutamyl-[protein] + NH4(+)</text>
        <dbReference type="Rhea" id="RHEA:50680"/>
        <dbReference type="Rhea" id="RHEA-COMP:12668"/>
        <dbReference type="Rhea" id="RHEA-COMP:12777"/>
        <dbReference type="ChEBI" id="CHEBI:15377"/>
        <dbReference type="ChEBI" id="CHEBI:28938"/>
        <dbReference type="ChEBI" id="CHEBI:64721"/>
        <dbReference type="ChEBI" id="CHEBI:64722"/>
        <dbReference type="EC" id="3.5.1.122"/>
    </reaction>
</comment>
<feature type="compositionally biased region" description="Polar residues" evidence="8">
    <location>
        <begin position="22"/>
        <end position="38"/>
    </location>
</feature>
<evidence type="ECO:0000256" key="8">
    <source>
        <dbReference type="SAM" id="MobiDB-lite"/>
    </source>
</evidence>
<evidence type="ECO:0000256" key="5">
    <source>
        <dbReference type="ARBA" id="ARBA00022801"/>
    </source>
</evidence>
<dbReference type="GO" id="GO:0005829">
    <property type="term" value="C:cytosol"/>
    <property type="evidence" value="ECO:0007669"/>
    <property type="project" value="TreeGrafter"/>
</dbReference>
<dbReference type="GO" id="GO:0070773">
    <property type="term" value="F:protein-N-terminal glutamine amidohydrolase activity"/>
    <property type="evidence" value="ECO:0007669"/>
    <property type="project" value="UniProtKB-EC"/>
</dbReference>
<dbReference type="InterPro" id="IPR023128">
    <property type="entry name" value="Prot_N_Gln_amidohydro_ab_roll"/>
</dbReference>
<feature type="compositionally biased region" description="Low complexity" evidence="8">
    <location>
        <begin position="1"/>
        <end position="14"/>
    </location>
</feature>
<evidence type="ECO:0000313" key="10">
    <source>
        <dbReference type="EMBL" id="SJX66039.1"/>
    </source>
</evidence>
<dbReference type="EC" id="3.5.1.122" evidence="3"/>
<gene>
    <name evidence="10" type="ORF">SRS1_13480</name>
</gene>
<evidence type="ECO:0000313" key="11">
    <source>
        <dbReference type="Proteomes" id="UP000239563"/>
    </source>
</evidence>
<dbReference type="Gene3D" id="3.10.620.10">
    <property type="entry name" value="Protein N-terminal glutamine amidohydrolase, alpha beta roll"/>
    <property type="match status" value="1"/>
</dbReference>
<evidence type="ECO:0000256" key="7">
    <source>
        <dbReference type="ARBA" id="ARBA00048768"/>
    </source>
</evidence>
<feature type="region of interest" description="Disordered" evidence="8">
    <location>
        <begin position="1"/>
        <end position="63"/>
    </location>
</feature>
<dbReference type="InterPro" id="IPR037132">
    <property type="entry name" value="N_Gln_amidohydro_ab_roll_sf"/>
</dbReference>
<evidence type="ECO:0000256" key="1">
    <source>
        <dbReference type="ARBA" id="ARBA00008985"/>
    </source>
</evidence>
<sequence>MSDTTTSTSDPQSSMDKRRKSFTQSLRAKMSRSQSSEACRSPNTSDSSSGSSGADTPPMPPIPRCYSMNAVTLSNGSSCSPFSVAQDDLHRAWTSVAPPAFPASPHYTACYCEENVYLLVQHLCAQLSTVNTTALNIARQQASPKRHTTLPVRTQRSAFVRVWDVHVVFISNPTKTVLLYQQAASKLASAGSPVVWDYHVVAVATCTLVPLAELRLDADGRVAVPQGEGGSKSWVYDYDSRLSGCLPKAVPWHEYNAHTFRPDAIATCTIPTHFQPMFRCIPAAHFLAHFASDRSHMLHTTPAGKAWSSPPPSWDVIAGREARREGCRNNLMERYVDVNAGAGKDARYGTVWRAEKWLARDGPPIDKGLGGSLRSAGGSDVLPQDLVEATAEQKVPIQPLVDEKAEMRQEGEREETKGGRISSPLFPAYLYSSQQHRAAAPPAPSTTL</sequence>